<dbReference type="InterPro" id="IPR007627">
    <property type="entry name" value="RNA_pol_sigma70_r2"/>
</dbReference>
<keyword evidence="2 6" id="KW-0805">Transcription regulation</keyword>
<dbReference type="GO" id="GO:0006352">
    <property type="term" value="P:DNA-templated transcription initiation"/>
    <property type="evidence" value="ECO:0007669"/>
    <property type="project" value="InterPro"/>
</dbReference>
<keyword evidence="10" id="KW-1185">Reference proteome</keyword>
<feature type="domain" description="RNA polymerase sigma-70 region 2" evidence="7">
    <location>
        <begin position="16"/>
        <end position="78"/>
    </location>
</feature>
<dbReference type="eggNOG" id="COG1595">
    <property type="taxonomic scope" value="Bacteria"/>
</dbReference>
<dbReference type="NCBIfam" id="TIGR02937">
    <property type="entry name" value="sigma70-ECF"/>
    <property type="match status" value="1"/>
</dbReference>
<name>D8JTT6_HYPDA</name>
<reference evidence="10" key="1">
    <citation type="journal article" date="2011" name="J. Bacteriol.">
        <title>Genome sequences of eight morphologically diverse alphaproteobacteria.</title>
        <authorList>
            <consortium name="US DOE Joint Genome Institute"/>
            <person name="Brown P.J."/>
            <person name="Kysela D.T."/>
            <person name="Buechlein A."/>
            <person name="Hemmerich C."/>
            <person name="Brun Y.V."/>
        </authorList>
    </citation>
    <scope>NUCLEOTIDE SEQUENCE [LARGE SCALE GENOMIC DNA]</scope>
    <source>
        <strain evidence="10">ATCC 51888 / DSM 1869 / NCIB 11706 / TK 0415</strain>
    </source>
</reference>
<proteinExistence type="inferred from homology"/>
<dbReference type="InterPro" id="IPR039425">
    <property type="entry name" value="RNA_pol_sigma-70-like"/>
</dbReference>
<dbReference type="OrthoDB" id="9803470at2"/>
<evidence type="ECO:0000256" key="5">
    <source>
        <dbReference type="ARBA" id="ARBA00023163"/>
    </source>
</evidence>
<dbReference type="GO" id="GO:0003677">
    <property type="term" value="F:DNA binding"/>
    <property type="evidence" value="ECO:0007669"/>
    <property type="project" value="UniProtKB-KW"/>
</dbReference>
<protein>
    <recommendedName>
        <fullName evidence="6">RNA polymerase sigma factor</fullName>
    </recommendedName>
</protein>
<evidence type="ECO:0000313" key="10">
    <source>
        <dbReference type="Proteomes" id="UP000002033"/>
    </source>
</evidence>
<dbReference type="Pfam" id="PF08281">
    <property type="entry name" value="Sigma70_r4_2"/>
    <property type="match status" value="1"/>
</dbReference>
<organism evidence="9 10">
    <name type="scientific">Hyphomicrobium denitrificans (strain ATCC 51888 / DSM 1869 / NCIMB 11706 / TK 0415)</name>
    <dbReference type="NCBI Taxonomy" id="582899"/>
    <lineage>
        <taxon>Bacteria</taxon>
        <taxon>Pseudomonadati</taxon>
        <taxon>Pseudomonadota</taxon>
        <taxon>Alphaproteobacteria</taxon>
        <taxon>Hyphomicrobiales</taxon>
        <taxon>Hyphomicrobiaceae</taxon>
        <taxon>Hyphomicrobium</taxon>
    </lineage>
</organism>
<dbReference type="InterPro" id="IPR013249">
    <property type="entry name" value="RNA_pol_sigma70_r4_t2"/>
</dbReference>
<sequence length="187" mass="20705">MTKPTDDLQTLLIASVPNLRAFANSLCGDPTRADDLVQDTLVKAWTNLESFEKGSNLKAWLFTILRNTYFSELRKRRREVEDADNALAERMSILPDQHVHMDLIDFKKAFGVLSDDQKEVLLLVGAEGFSYEEAAEITGAAVGTVKSRVNRARVALTKALGLESGEDFTSNPEFMGLVRLGQSVVRG</sequence>
<comment type="similarity">
    <text evidence="1 6">Belongs to the sigma-70 factor family. ECF subfamily.</text>
</comment>
<dbReference type="InterPro" id="IPR014284">
    <property type="entry name" value="RNA_pol_sigma-70_dom"/>
</dbReference>
<dbReference type="Gene3D" id="1.10.10.10">
    <property type="entry name" value="Winged helix-like DNA-binding domain superfamily/Winged helix DNA-binding domain"/>
    <property type="match status" value="1"/>
</dbReference>
<dbReference type="Pfam" id="PF04542">
    <property type="entry name" value="Sigma70_r2"/>
    <property type="match status" value="1"/>
</dbReference>
<dbReference type="Proteomes" id="UP000002033">
    <property type="component" value="Chromosome"/>
</dbReference>
<dbReference type="GO" id="GO:0016987">
    <property type="term" value="F:sigma factor activity"/>
    <property type="evidence" value="ECO:0007669"/>
    <property type="project" value="UniProtKB-KW"/>
</dbReference>
<dbReference type="RefSeq" id="WP_013216643.1">
    <property type="nucleotide sequence ID" value="NC_014313.1"/>
</dbReference>
<dbReference type="InterPro" id="IPR013324">
    <property type="entry name" value="RNA_pol_sigma_r3/r4-like"/>
</dbReference>
<accession>D8JTT6</accession>
<evidence type="ECO:0000256" key="6">
    <source>
        <dbReference type="RuleBase" id="RU000716"/>
    </source>
</evidence>
<dbReference type="HOGENOM" id="CLU_047691_1_4_5"/>
<dbReference type="InterPro" id="IPR036388">
    <property type="entry name" value="WH-like_DNA-bd_sf"/>
</dbReference>
<feature type="domain" description="RNA polymerase sigma factor 70 region 4 type 2" evidence="8">
    <location>
        <begin position="108"/>
        <end position="156"/>
    </location>
</feature>
<dbReference type="CDD" id="cd06171">
    <property type="entry name" value="Sigma70_r4"/>
    <property type="match status" value="1"/>
</dbReference>
<dbReference type="EMBL" id="CP002083">
    <property type="protein sequence ID" value="ADJ24484.1"/>
    <property type="molecule type" value="Genomic_DNA"/>
</dbReference>
<dbReference type="PANTHER" id="PTHR43133:SF25">
    <property type="entry name" value="RNA POLYMERASE SIGMA FACTOR RFAY-RELATED"/>
    <property type="match status" value="1"/>
</dbReference>
<dbReference type="AlphaFoldDB" id="D8JTT6"/>
<dbReference type="InterPro" id="IPR013325">
    <property type="entry name" value="RNA_pol_sigma_r2"/>
</dbReference>
<gene>
    <name evidence="9" type="ordered locus">Hden_2688</name>
</gene>
<evidence type="ECO:0000256" key="3">
    <source>
        <dbReference type="ARBA" id="ARBA00023082"/>
    </source>
</evidence>
<dbReference type="STRING" id="582899.Hden_2688"/>
<dbReference type="Gene3D" id="1.10.1740.10">
    <property type="match status" value="1"/>
</dbReference>
<dbReference type="SUPFAM" id="SSF88659">
    <property type="entry name" value="Sigma3 and sigma4 domains of RNA polymerase sigma factors"/>
    <property type="match status" value="1"/>
</dbReference>
<dbReference type="KEGG" id="hdn:Hden_2688"/>
<dbReference type="PANTHER" id="PTHR43133">
    <property type="entry name" value="RNA POLYMERASE ECF-TYPE SIGMA FACTO"/>
    <property type="match status" value="1"/>
</dbReference>
<keyword evidence="5 6" id="KW-0804">Transcription</keyword>
<evidence type="ECO:0000256" key="1">
    <source>
        <dbReference type="ARBA" id="ARBA00010641"/>
    </source>
</evidence>
<dbReference type="PROSITE" id="PS01063">
    <property type="entry name" value="SIGMA70_ECF"/>
    <property type="match status" value="1"/>
</dbReference>
<evidence type="ECO:0000313" key="9">
    <source>
        <dbReference type="EMBL" id="ADJ24484.1"/>
    </source>
</evidence>
<evidence type="ECO:0000259" key="8">
    <source>
        <dbReference type="Pfam" id="PF08281"/>
    </source>
</evidence>
<dbReference type="InterPro" id="IPR000838">
    <property type="entry name" value="RNA_pol_sigma70_ECF_CS"/>
</dbReference>
<dbReference type="SUPFAM" id="SSF88946">
    <property type="entry name" value="Sigma2 domain of RNA polymerase sigma factors"/>
    <property type="match status" value="1"/>
</dbReference>
<keyword evidence="3 6" id="KW-0731">Sigma factor</keyword>
<dbReference type="NCBIfam" id="NF009199">
    <property type="entry name" value="PRK12547.1"/>
    <property type="match status" value="1"/>
</dbReference>
<evidence type="ECO:0000256" key="2">
    <source>
        <dbReference type="ARBA" id="ARBA00023015"/>
    </source>
</evidence>
<evidence type="ECO:0000259" key="7">
    <source>
        <dbReference type="Pfam" id="PF04542"/>
    </source>
</evidence>
<keyword evidence="4 6" id="KW-0238">DNA-binding</keyword>
<evidence type="ECO:0000256" key="4">
    <source>
        <dbReference type="ARBA" id="ARBA00023125"/>
    </source>
</evidence>